<sequence>MTNHHATLLQSHHTQSVPSVDTGNLLALRQQKPDVVSNHCRNLGFSRRIPRFAGTVTNRRISPLVGLIILLPPTLLPANQLVAPLCCQVY</sequence>
<reference evidence="1 2" key="1">
    <citation type="submission" date="2018-11" db="EMBL/GenBank/DDBJ databases">
        <authorList>
            <person name="Kleinhagauer T."/>
            <person name="Glaeser S.P."/>
            <person name="Spergser J."/>
            <person name="Ruckert C."/>
            <person name="Kaempfer P."/>
            <person name="Busse H.-J."/>
        </authorList>
    </citation>
    <scope>NUCLEOTIDE SEQUENCE [LARGE SCALE GENOMIC DNA]</scope>
    <source>
        <strain evidence="1 2">200CH</strain>
    </source>
</reference>
<proteinExistence type="predicted"/>
<dbReference type="Proteomes" id="UP000269019">
    <property type="component" value="Chromosome"/>
</dbReference>
<keyword evidence="2" id="KW-1185">Reference proteome</keyword>
<name>A0A3G6J5Z9_9CORY</name>
<dbReference type="EMBL" id="CP033896">
    <property type="protein sequence ID" value="AZA13515.1"/>
    <property type="molecule type" value="Genomic_DNA"/>
</dbReference>
<dbReference type="KEGG" id="ccho:CCHOA_05575"/>
<protein>
    <submittedName>
        <fullName evidence="1">Uncharacterized protein</fullName>
    </submittedName>
</protein>
<gene>
    <name evidence="1" type="ORF">CCHOA_05575</name>
</gene>
<dbReference type="AlphaFoldDB" id="A0A3G6J5Z9"/>
<evidence type="ECO:0000313" key="1">
    <source>
        <dbReference type="EMBL" id="AZA13515.1"/>
    </source>
</evidence>
<organism evidence="1 2">
    <name type="scientific">Corynebacterium choanae</name>
    <dbReference type="NCBI Taxonomy" id="1862358"/>
    <lineage>
        <taxon>Bacteria</taxon>
        <taxon>Bacillati</taxon>
        <taxon>Actinomycetota</taxon>
        <taxon>Actinomycetes</taxon>
        <taxon>Mycobacteriales</taxon>
        <taxon>Corynebacteriaceae</taxon>
        <taxon>Corynebacterium</taxon>
    </lineage>
</organism>
<evidence type="ECO:0000313" key="2">
    <source>
        <dbReference type="Proteomes" id="UP000269019"/>
    </source>
</evidence>
<accession>A0A3G6J5Z9</accession>